<reference evidence="4" key="1">
    <citation type="journal article" date="2019" name="Int. J. Syst. Evol. Microbiol.">
        <title>The Global Catalogue of Microorganisms (GCM) 10K type strain sequencing project: providing services to taxonomists for standard genome sequencing and annotation.</title>
        <authorList>
            <consortium name="The Broad Institute Genomics Platform"/>
            <consortium name="The Broad Institute Genome Sequencing Center for Infectious Disease"/>
            <person name="Wu L."/>
            <person name="Ma J."/>
        </authorList>
    </citation>
    <scope>NUCLEOTIDE SEQUENCE [LARGE SCALE GENOMIC DNA]</scope>
    <source>
        <strain evidence="4">JCM 17626</strain>
    </source>
</reference>
<keyword evidence="1" id="KW-0597">Phosphoprotein</keyword>
<comment type="caution">
    <text evidence="3">The sequence shown here is derived from an EMBL/GenBank/DDBJ whole genome shotgun (WGS) entry which is preliminary data.</text>
</comment>
<evidence type="ECO:0000259" key="2">
    <source>
        <dbReference type="PROSITE" id="PS50110"/>
    </source>
</evidence>
<dbReference type="InterPro" id="IPR011006">
    <property type="entry name" value="CheY-like_superfamily"/>
</dbReference>
<dbReference type="EMBL" id="BAABBY010000003">
    <property type="protein sequence ID" value="GAA4201805.1"/>
    <property type="molecule type" value="Genomic_DNA"/>
</dbReference>
<name>A0ABP8BAS9_9SPHI</name>
<gene>
    <name evidence="3" type="ORF">GCM10022289_15740</name>
</gene>
<dbReference type="Pfam" id="PF00072">
    <property type="entry name" value="Response_reg"/>
    <property type="match status" value="1"/>
</dbReference>
<evidence type="ECO:0000256" key="1">
    <source>
        <dbReference type="PROSITE-ProRule" id="PRU00169"/>
    </source>
</evidence>
<dbReference type="SMART" id="SM00448">
    <property type="entry name" value="REC"/>
    <property type="match status" value="1"/>
</dbReference>
<dbReference type="RefSeq" id="WP_344850901.1">
    <property type="nucleotide sequence ID" value="NZ_BAABBY010000003.1"/>
</dbReference>
<evidence type="ECO:0000313" key="4">
    <source>
        <dbReference type="Proteomes" id="UP001501772"/>
    </source>
</evidence>
<dbReference type="PROSITE" id="PS50110">
    <property type="entry name" value="RESPONSE_REGULATORY"/>
    <property type="match status" value="1"/>
</dbReference>
<dbReference type="SUPFAM" id="SSF52172">
    <property type="entry name" value="CheY-like"/>
    <property type="match status" value="1"/>
</dbReference>
<sequence length="124" mass="14209">MNTANVTYSCVILDDEAIFIKIMERYISNVESLELKGSFTSPVDAMAAFKHYQEIDFLFLDIEMDVSGFDIARMLRNRVKFIVYISSHSTYAISDLVNGDKLLVKPLDFRTFHDAVNQLISKTQ</sequence>
<organism evidence="3 4">
    <name type="scientific">Pedobacter jeongneungensis</name>
    <dbReference type="NCBI Taxonomy" id="947309"/>
    <lineage>
        <taxon>Bacteria</taxon>
        <taxon>Pseudomonadati</taxon>
        <taxon>Bacteroidota</taxon>
        <taxon>Sphingobacteriia</taxon>
        <taxon>Sphingobacteriales</taxon>
        <taxon>Sphingobacteriaceae</taxon>
        <taxon>Pedobacter</taxon>
    </lineage>
</organism>
<dbReference type="Gene3D" id="3.40.50.2300">
    <property type="match status" value="1"/>
</dbReference>
<feature type="domain" description="Response regulatory" evidence="2">
    <location>
        <begin position="9"/>
        <end position="120"/>
    </location>
</feature>
<dbReference type="Proteomes" id="UP001501772">
    <property type="component" value="Unassembled WGS sequence"/>
</dbReference>
<feature type="modified residue" description="4-aspartylphosphate" evidence="1">
    <location>
        <position position="61"/>
    </location>
</feature>
<dbReference type="InterPro" id="IPR001789">
    <property type="entry name" value="Sig_transdc_resp-reg_receiver"/>
</dbReference>
<evidence type="ECO:0000313" key="3">
    <source>
        <dbReference type="EMBL" id="GAA4201805.1"/>
    </source>
</evidence>
<protein>
    <recommendedName>
        <fullName evidence="2">Response regulatory domain-containing protein</fullName>
    </recommendedName>
</protein>
<accession>A0ABP8BAS9</accession>
<proteinExistence type="predicted"/>
<keyword evidence="4" id="KW-1185">Reference proteome</keyword>